<feature type="compositionally biased region" description="Polar residues" evidence="1">
    <location>
        <begin position="467"/>
        <end position="487"/>
    </location>
</feature>
<evidence type="ECO:0000256" key="1">
    <source>
        <dbReference type="SAM" id="MobiDB-lite"/>
    </source>
</evidence>
<feature type="region of interest" description="Disordered" evidence="1">
    <location>
        <begin position="447"/>
        <end position="549"/>
    </location>
</feature>
<feature type="compositionally biased region" description="Basic and acidic residues" evidence="1">
    <location>
        <begin position="396"/>
        <end position="406"/>
    </location>
</feature>
<feature type="compositionally biased region" description="Basic and acidic residues" evidence="1">
    <location>
        <begin position="173"/>
        <end position="185"/>
    </location>
</feature>
<reference evidence="2 3" key="1">
    <citation type="submission" date="2019-06" db="EMBL/GenBank/DDBJ databases">
        <title>Draft genomes of female and male turbot (Scophthalmus maximus).</title>
        <authorList>
            <person name="Xu H."/>
            <person name="Xu X.-W."/>
            <person name="Shao C."/>
            <person name="Chen S."/>
        </authorList>
    </citation>
    <scope>NUCLEOTIDE SEQUENCE [LARGE SCALE GENOMIC DNA]</scope>
    <source>
        <strain evidence="2">Ysfricsl-2016a</strain>
        <tissue evidence="2">Blood</tissue>
    </source>
</reference>
<feature type="region of interest" description="Disordered" evidence="1">
    <location>
        <begin position="910"/>
        <end position="1005"/>
    </location>
</feature>
<evidence type="ECO:0000313" key="2">
    <source>
        <dbReference type="EMBL" id="KAF0023203.1"/>
    </source>
</evidence>
<name>A0A6A4RMW3_SCOMX</name>
<feature type="region of interest" description="Disordered" evidence="1">
    <location>
        <begin position="396"/>
        <end position="429"/>
    </location>
</feature>
<evidence type="ECO:0000313" key="3">
    <source>
        <dbReference type="Proteomes" id="UP000438429"/>
    </source>
</evidence>
<sequence>MLLRRAAGSSGSLRFVLKKMDKTTHEDISVQTGRALTSPPSPKRPRTDCTVTDNNSAETRFDFPDLWTFRKTVGSAASLHKNVVLICSVESGDGRDEKPHEQPQHTKLIVTPITKATASHTDDAHAGLSEVCLITAERHLLHLGKDEQPPLTKTDKLSSYPRDDAGGALAESDTSKDTSADTSSHPDCRRLGKFLEHEHPGGCCLPAGNDIDGRQVQNNVIQIQAFNLSSRAEVVRCQSDCTHEDALCNAGFRNARSESAEVKACNQKKNKLVFGENIMFIKEEANSHTSLSDCADSKSVYSNPEEQPSGNFAHAVKTEEKISENVAACERETKGHVNETGMRKSLIHSVAECAQGLTVAYDMVLARNITAEKVSFEVDDFCVVKGKRAAGEMIARARSDAADHTTETPMPARISREPTEGDNDPGAFSVIDPAMWSEADMEAEVKRCNSESTAAVERSPSVKVCGTDTQEVSAHDQTGQRNHQSTPRKPEEKEDLTQSYTEPQAVSIPINQTHNTSGNESWKSSPSSSPHRHTKPPPAVDGRHESHRSVRHQVKELIPVILDDLVEYSQTGFARMDRAPEVKEREDMLSCVGQIKTDEYWNSEKSMESWEELLQQNRKDKINTKKISAGDCISDPTEGEVGEYDNRSTLVEDEETAEDGERKEVIDVGEGNKTEVQGKSEILVRTADKLQQGNKHKRDMTEVSHVECVSERTEGVVSKSENTLSQVSQHEHGNKLSCFPAETLMVENKDDLAFFPLAPTSDAVVPCKHDLNHSRNAHSNPTALNCNDRFSPVPSVFTFYDRAPRGFDTFEKIQLSPDDDGDDGDAAAGLGNSPLLTSSPGQLLETSQRQLSRSMPATGEIPGEEGGGKEEVQRIQRCIDYKKVLSSDSTCNELLNLISEADIVDIADDEFNPQSKSSTVSTESDSPINDFASDSKAPTPEHCSDTAEASEGDVSNCKEHLSSPQLGGHRDTSSDDAEDSTLEMSEGDPGVSCTSGSRDGEQEVPLCSQETAVGDGAEKRNVVSILHVSTILRATELQTPGEAQETGASENVHTTNPGRTFKESQDQTPAPPPPLQVNVGKAIKGDACMNVNEASPSLPCSTSHFLMYSILLSHVLFKCSMPYSVLLLEESIVITGPQSPNQMIDLDTKNIPEYPLPLHTTELAAGLYVQQSDHDCTVLIVPLSFKGFSCHECTKHFIFFYHCKAALKWTGTKIVSSGGGFQI</sequence>
<protein>
    <submittedName>
        <fullName evidence="2">Uncharacterized protein</fullName>
    </submittedName>
</protein>
<feature type="compositionally biased region" description="Polar residues" evidence="1">
    <location>
        <begin position="1046"/>
        <end position="1058"/>
    </location>
</feature>
<feature type="compositionally biased region" description="Low complexity" evidence="1">
    <location>
        <begin position="915"/>
        <end position="926"/>
    </location>
</feature>
<dbReference type="AlphaFoldDB" id="A0A6A4RMW3"/>
<proteinExistence type="predicted"/>
<gene>
    <name evidence="2" type="ORF">F2P81_023833</name>
</gene>
<feature type="compositionally biased region" description="Polar residues" evidence="1">
    <location>
        <begin position="834"/>
        <end position="855"/>
    </location>
</feature>
<feature type="region of interest" description="Disordered" evidence="1">
    <location>
        <begin position="26"/>
        <end position="53"/>
    </location>
</feature>
<accession>A0A6A4RMW3</accession>
<dbReference type="EMBL" id="VEVO01000022">
    <property type="protein sequence ID" value="KAF0023203.1"/>
    <property type="molecule type" value="Genomic_DNA"/>
</dbReference>
<comment type="caution">
    <text evidence="2">The sequence shown here is derived from an EMBL/GenBank/DDBJ whole genome shotgun (WGS) entry which is preliminary data.</text>
</comment>
<feature type="region of interest" description="Disordered" evidence="1">
    <location>
        <begin position="144"/>
        <end position="185"/>
    </location>
</feature>
<feature type="region of interest" description="Disordered" evidence="1">
    <location>
        <begin position="812"/>
        <end position="871"/>
    </location>
</feature>
<feature type="region of interest" description="Disordered" evidence="1">
    <location>
        <begin position="1036"/>
        <end position="1073"/>
    </location>
</feature>
<dbReference type="Proteomes" id="UP000438429">
    <property type="component" value="Unassembled WGS sequence"/>
</dbReference>
<feature type="compositionally biased region" description="Basic and acidic residues" evidence="1">
    <location>
        <begin position="144"/>
        <end position="165"/>
    </location>
</feature>
<feature type="compositionally biased region" description="Polar residues" evidence="1">
    <location>
        <begin position="497"/>
        <end position="522"/>
    </location>
</feature>
<organism evidence="2 3">
    <name type="scientific">Scophthalmus maximus</name>
    <name type="common">Turbot</name>
    <name type="synonym">Psetta maxima</name>
    <dbReference type="NCBI Taxonomy" id="52904"/>
    <lineage>
        <taxon>Eukaryota</taxon>
        <taxon>Metazoa</taxon>
        <taxon>Chordata</taxon>
        <taxon>Craniata</taxon>
        <taxon>Vertebrata</taxon>
        <taxon>Euteleostomi</taxon>
        <taxon>Actinopterygii</taxon>
        <taxon>Neopterygii</taxon>
        <taxon>Teleostei</taxon>
        <taxon>Neoteleostei</taxon>
        <taxon>Acanthomorphata</taxon>
        <taxon>Carangaria</taxon>
        <taxon>Pleuronectiformes</taxon>
        <taxon>Pleuronectoidei</taxon>
        <taxon>Scophthalmidae</taxon>
        <taxon>Scophthalmus</taxon>
    </lineage>
</organism>